<organism evidence="1 2">
    <name type="scientific">Rhodococcus wratislaviensis</name>
    <name type="common">Tsukamurella wratislaviensis</name>
    <dbReference type="NCBI Taxonomy" id="44752"/>
    <lineage>
        <taxon>Bacteria</taxon>
        <taxon>Bacillati</taxon>
        <taxon>Actinomycetota</taxon>
        <taxon>Actinomycetes</taxon>
        <taxon>Mycobacteriales</taxon>
        <taxon>Nocardiaceae</taxon>
        <taxon>Rhodococcus</taxon>
    </lineage>
</organism>
<accession>A0A402CCH8</accession>
<dbReference type="Proteomes" id="UP000287519">
    <property type="component" value="Unassembled WGS sequence"/>
</dbReference>
<reference evidence="1 2" key="1">
    <citation type="submission" date="2018-11" db="EMBL/GenBank/DDBJ databases">
        <title>Microbial catabolism of amino acid.</title>
        <authorList>
            <person name="Hibi M."/>
            <person name="Ogawa J."/>
        </authorList>
    </citation>
    <scope>NUCLEOTIDE SEQUENCE [LARGE SCALE GENOMIC DNA]</scope>
    <source>
        <strain evidence="1 2">C31-06</strain>
    </source>
</reference>
<keyword evidence="2" id="KW-1185">Reference proteome</keyword>
<evidence type="ECO:0000313" key="1">
    <source>
        <dbReference type="EMBL" id="GCE41324.1"/>
    </source>
</evidence>
<protein>
    <submittedName>
        <fullName evidence="1">Uncharacterized protein</fullName>
    </submittedName>
</protein>
<name>A0A402CCH8_RHOWR</name>
<evidence type="ECO:0000313" key="2">
    <source>
        <dbReference type="Proteomes" id="UP000287519"/>
    </source>
</evidence>
<dbReference type="EMBL" id="BHYM01000043">
    <property type="protein sequence ID" value="GCE41324.1"/>
    <property type="molecule type" value="Genomic_DNA"/>
</dbReference>
<comment type="caution">
    <text evidence="1">The sequence shown here is derived from an EMBL/GenBank/DDBJ whole genome shotgun (WGS) entry which is preliminary data.</text>
</comment>
<gene>
    <name evidence="1" type="ORF">Rhow_004983</name>
</gene>
<dbReference type="AlphaFoldDB" id="A0A402CCH8"/>
<sequence length="62" mass="6986">MFDGTDRPQSRHQSNPVGLRSMTVCSIHRRLSPFWQNWADVARTAAPGSRRVVAPREASHAE</sequence>
<proteinExistence type="predicted"/>